<sequence length="125" mass="13614">MSLLVHTFIRNADGDWDLTEDPPDGGHLAGGERWRTAVWGSESARALGARFLPRLASGDLYVEADEVAAFLEECMTLRNKSETFVAGLREPSDPALLVNVESKLDNFIAASRRALEAGGEGVLIW</sequence>
<dbReference type="Proteomes" id="UP000325598">
    <property type="component" value="Unassembled WGS sequence"/>
</dbReference>
<accession>A0A5J4LEF2</accession>
<dbReference type="RefSeq" id="WP_086715688.1">
    <property type="nucleotide sequence ID" value="NZ_BLAG01000014.1"/>
</dbReference>
<evidence type="ECO:0008006" key="3">
    <source>
        <dbReference type="Google" id="ProtNLM"/>
    </source>
</evidence>
<dbReference type="OrthoDB" id="2617571at2"/>
<dbReference type="EMBL" id="BLAG01000014">
    <property type="protein sequence ID" value="GES32543.1"/>
    <property type="molecule type" value="Genomic_DNA"/>
</dbReference>
<dbReference type="AlphaFoldDB" id="A0A5J4LEF2"/>
<proteinExistence type="predicted"/>
<reference evidence="1 2" key="1">
    <citation type="submission" date="2019-10" db="EMBL/GenBank/DDBJ databases">
        <title>Whole genome shotgun sequence of Streptomyces angustmyceticus NBRC 3934.</title>
        <authorList>
            <person name="Hosoyama A."/>
            <person name="Ichikawa N."/>
            <person name="Kimura A."/>
            <person name="Kitahashi Y."/>
            <person name="Komaki H."/>
            <person name="Uohara A."/>
        </authorList>
    </citation>
    <scope>NUCLEOTIDE SEQUENCE [LARGE SCALE GENOMIC DNA]</scope>
    <source>
        <strain evidence="1 2">NBRC 3934</strain>
    </source>
</reference>
<comment type="caution">
    <text evidence="1">The sequence shown here is derived from an EMBL/GenBank/DDBJ whole genome shotgun (WGS) entry which is preliminary data.</text>
</comment>
<name>A0A5J4LEF2_9ACTN</name>
<protein>
    <recommendedName>
        <fullName evidence="3">DUF1877 domain-containing protein</fullName>
    </recommendedName>
</protein>
<gene>
    <name evidence="1" type="ORF">San01_50300</name>
</gene>
<evidence type="ECO:0000313" key="1">
    <source>
        <dbReference type="EMBL" id="GES32543.1"/>
    </source>
</evidence>
<organism evidence="1 2">
    <name type="scientific">Streptomyces angustmyceticus</name>
    <dbReference type="NCBI Taxonomy" id="285578"/>
    <lineage>
        <taxon>Bacteria</taxon>
        <taxon>Bacillati</taxon>
        <taxon>Actinomycetota</taxon>
        <taxon>Actinomycetes</taxon>
        <taxon>Kitasatosporales</taxon>
        <taxon>Streptomycetaceae</taxon>
        <taxon>Streptomyces</taxon>
    </lineage>
</organism>
<keyword evidence="2" id="KW-1185">Reference proteome</keyword>
<evidence type="ECO:0000313" key="2">
    <source>
        <dbReference type="Proteomes" id="UP000325598"/>
    </source>
</evidence>
<dbReference type="GeneID" id="96756019"/>